<evidence type="ECO:0000313" key="2">
    <source>
        <dbReference type="EMBL" id="MEY6434082.1"/>
    </source>
</evidence>
<dbReference type="RefSeq" id="WP_369668465.1">
    <property type="nucleotide sequence ID" value="NZ_JBDKXB010000040.1"/>
</dbReference>
<name>A0ABV4BLE4_9GAMM</name>
<feature type="region of interest" description="Disordered" evidence="1">
    <location>
        <begin position="34"/>
        <end position="53"/>
    </location>
</feature>
<gene>
    <name evidence="2" type="ORF">ABC977_16890</name>
</gene>
<reference evidence="2 3" key="1">
    <citation type="submission" date="2024-05" db="EMBL/GenBank/DDBJ databases">
        <title>Genome Sequence and Characterization of the New Strain Purple Sulfur Bacterium of Genus Thioalkalicoccus.</title>
        <authorList>
            <person name="Bryantseva I.A."/>
            <person name="Kyndt J.A."/>
            <person name="Imhoff J.F."/>
        </authorList>
    </citation>
    <scope>NUCLEOTIDE SEQUENCE [LARGE SCALE GENOMIC DNA]</scope>
    <source>
        <strain evidence="2 3">Um2</strain>
    </source>
</reference>
<evidence type="ECO:0000256" key="1">
    <source>
        <dbReference type="SAM" id="MobiDB-lite"/>
    </source>
</evidence>
<keyword evidence="3" id="KW-1185">Reference proteome</keyword>
<protein>
    <submittedName>
        <fullName evidence="2">Uncharacterized protein</fullName>
    </submittedName>
</protein>
<dbReference type="Proteomes" id="UP001564408">
    <property type="component" value="Unassembled WGS sequence"/>
</dbReference>
<accession>A0ABV4BLE4</accession>
<proteinExistence type="predicted"/>
<organism evidence="2 3">
    <name type="scientific">Thioalkalicoccus limnaeus</name>
    <dbReference type="NCBI Taxonomy" id="120681"/>
    <lineage>
        <taxon>Bacteria</taxon>
        <taxon>Pseudomonadati</taxon>
        <taxon>Pseudomonadota</taxon>
        <taxon>Gammaproteobacteria</taxon>
        <taxon>Chromatiales</taxon>
        <taxon>Chromatiaceae</taxon>
        <taxon>Thioalkalicoccus</taxon>
    </lineage>
</organism>
<dbReference type="EMBL" id="JBDKXB010000040">
    <property type="protein sequence ID" value="MEY6434082.1"/>
    <property type="molecule type" value="Genomic_DNA"/>
</dbReference>
<sequence length="53" mass="6141">MIIRYTEAFKRQLERLSRRYRGIRADVHQPAIDQLAAGETSVDRTSEGQSSLY</sequence>
<evidence type="ECO:0000313" key="3">
    <source>
        <dbReference type="Proteomes" id="UP001564408"/>
    </source>
</evidence>
<comment type="caution">
    <text evidence="2">The sequence shown here is derived from an EMBL/GenBank/DDBJ whole genome shotgun (WGS) entry which is preliminary data.</text>
</comment>